<name>A0ABS6I9A9_9MICC</name>
<dbReference type="RefSeq" id="WP_216926126.1">
    <property type="nucleotide sequence ID" value="NZ_JAHOPC010000011.1"/>
</dbReference>
<proteinExistence type="predicted"/>
<evidence type="ECO:0000313" key="1">
    <source>
        <dbReference type="EMBL" id="MBU8868015.1"/>
    </source>
</evidence>
<organism evidence="1 2">
    <name type="scientific">Paenarthrobacter aromaticivorans</name>
    <dbReference type="NCBI Taxonomy" id="2849150"/>
    <lineage>
        <taxon>Bacteria</taxon>
        <taxon>Bacillati</taxon>
        <taxon>Actinomycetota</taxon>
        <taxon>Actinomycetes</taxon>
        <taxon>Micrococcales</taxon>
        <taxon>Micrococcaceae</taxon>
        <taxon>Paenarthrobacter</taxon>
    </lineage>
</organism>
<comment type="caution">
    <text evidence="1">The sequence shown here is derived from an EMBL/GenBank/DDBJ whole genome shotgun (WGS) entry which is preliminary data.</text>
</comment>
<gene>
    <name evidence="1" type="ORF">KSW38_17135</name>
</gene>
<dbReference type="Proteomes" id="UP000824166">
    <property type="component" value="Unassembled WGS sequence"/>
</dbReference>
<protein>
    <submittedName>
        <fullName evidence="1">Hpt domain-containing protein</fullName>
    </submittedName>
</protein>
<sequence length="126" mass="14012">MSEYDECTDSLVDPAVLIQLQAELGGDRTVVGAFVRTYVELLPWRVARLHHALNNLDIEDAMDAVLSLKTSSEMVGAICMRRLAAELEISIRLLPNASHLQELRPQVELIEAFVFGTICELQPPLP</sequence>
<keyword evidence="2" id="KW-1185">Reference proteome</keyword>
<accession>A0ABS6I9A9</accession>
<dbReference type="EMBL" id="JAHOPC010000011">
    <property type="protein sequence ID" value="MBU8868015.1"/>
    <property type="molecule type" value="Genomic_DNA"/>
</dbReference>
<reference evidence="1 2" key="1">
    <citation type="submission" date="2021-06" db="EMBL/GenBank/DDBJ databases">
        <authorList>
            <person name="Jeong J.W."/>
        </authorList>
    </citation>
    <scope>NUCLEOTIDE SEQUENCE [LARGE SCALE GENOMIC DNA]</scope>
    <source>
        <strain evidence="1 2">MMS21-TAE1-1</strain>
    </source>
</reference>
<evidence type="ECO:0000313" key="2">
    <source>
        <dbReference type="Proteomes" id="UP000824166"/>
    </source>
</evidence>